<proteinExistence type="inferred from homology"/>
<dbReference type="Proteomes" id="UP001224122">
    <property type="component" value="Unassembled WGS sequence"/>
</dbReference>
<name>A0ABT9XW09_9BACI</name>
<gene>
    <name evidence="6" type="ORF">J2S10_002755</name>
</gene>
<keyword evidence="7" id="KW-1185">Reference proteome</keyword>
<evidence type="ECO:0000259" key="4">
    <source>
        <dbReference type="Pfam" id="PF06429"/>
    </source>
</evidence>
<dbReference type="RefSeq" id="WP_307408620.1">
    <property type="nucleotide sequence ID" value="NZ_JAUSTW010000004.1"/>
</dbReference>
<dbReference type="NCBIfam" id="TIGR03506">
    <property type="entry name" value="FlgEFG_subfam"/>
    <property type="match status" value="1"/>
</dbReference>
<evidence type="ECO:0000313" key="6">
    <source>
        <dbReference type="EMBL" id="MDQ0199573.1"/>
    </source>
</evidence>
<dbReference type="InterPro" id="IPR053967">
    <property type="entry name" value="LlgE_F_G-like_D1"/>
</dbReference>
<dbReference type="PANTHER" id="PTHR30435:SF19">
    <property type="entry name" value="FLAGELLAR BASAL-BODY ROD PROTEIN FLGG"/>
    <property type="match status" value="1"/>
</dbReference>
<dbReference type="Pfam" id="PF00460">
    <property type="entry name" value="Flg_bb_rod"/>
    <property type="match status" value="1"/>
</dbReference>
<feature type="domain" description="Flagellar basal-body/hook protein C-terminal" evidence="4">
    <location>
        <begin position="239"/>
        <end position="283"/>
    </location>
</feature>
<evidence type="ECO:0000256" key="1">
    <source>
        <dbReference type="ARBA" id="ARBA00009677"/>
    </source>
</evidence>
<feature type="domain" description="Flagellar hook protein FlgE/F/G-like D1" evidence="5">
    <location>
        <begin position="97"/>
        <end position="174"/>
    </location>
</feature>
<dbReference type="InterPro" id="IPR010930">
    <property type="entry name" value="Flg_bb/hook_C_dom"/>
</dbReference>
<feature type="domain" description="Flagellar basal body rod protein N-terminal" evidence="3">
    <location>
        <begin position="5"/>
        <end position="35"/>
    </location>
</feature>
<evidence type="ECO:0000256" key="2">
    <source>
        <dbReference type="RuleBase" id="RU362116"/>
    </source>
</evidence>
<dbReference type="PANTHER" id="PTHR30435">
    <property type="entry name" value="FLAGELLAR PROTEIN"/>
    <property type="match status" value="1"/>
</dbReference>
<dbReference type="InterPro" id="IPR001444">
    <property type="entry name" value="Flag_bb_rod_N"/>
</dbReference>
<comment type="similarity">
    <text evidence="1 2">Belongs to the flagella basal body rod proteins family.</text>
</comment>
<dbReference type="Pfam" id="PF22692">
    <property type="entry name" value="LlgE_F_G_D1"/>
    <property type="match status" value="1"/>
</dbReference>
<dbReference type="PROSITE" id="PS00588">
    <property type="entry name" value="FLAGELLA_BB_ROD"/>
    <property type="match status" value="1"/>
</dbReference>
<dbReference type="EMBL" id="JAUSTW010000004">
    <property type="protein sequence ID" value="MDQ0199573.1"/>
    <property type="molecule type" value="Genomic_DNA"/>
</dbReference>
<accession>A0ABT9XW09</accession>
<dbReference type="InterPro" id="IPR020013">
    <property type="entry name" value="Flagellar_FlgE/F/G"/>
</dbReference>
<comment type="caution">
    <text evidence="6">The sequence shown here is derived from an EMBL/GenBank/DDBJ whole genome shotgun (WGS) entry which is preliminary data.</text>
</comment>
<comment type="subcellular location">
    <subcellularLocation>
        <location evidence="2">Bacterial flagellum basal body</location>
    </subcellularLocation>
</comment>
<dbReference type="InterPro" id="IPR037925">
    <property type="entry name" value="FlgE/F/G-like"/>
</dbReference>
<evidence type="ECO:0000313" key="7">
    <source>
        <dbReference type="Proteomes" id="UP001224122"/>
    </source>
</evidence>
<evidence type="ECO:0000259" key="3">
    <source>
        <dbReference type="Pfam" id="PF00460"/>
    </source>
</evidence>
<organism evidence="6 7">
    <name type="scientific">Neobacillus ginsengisoli</name>
    <dbReference type="NCBI Taxonomy" id="904295"/>
    <lineage>
        <taxon>Bacteria</taxon>
        <taxon>Bacillati</taxon>
        <taxon>Bacillota</taxon>
        <taxon>Bacilli</taxon>
        <taxon>Bacillales</taxon>
        <taxon>Bacillaceae</taxon>
        <taxon>Neobacillus</taxon>
    </lineage>
</organism>
<sequence length="285" mass="30776">MNTSLYISSGALQAFQQKIDTSANNVANVNTNGFKRKDQSFSEILASQINNQGRTDQEIGRLTPNGIRVSYGTRTGLTQLDMEQGQAIQTGNPFDIMIQGKGFFQVSDPSGNPGAARNVRYTRDGNFHLSPDPLKPGSYNLVNPNGGLLLDQNGAPIELDGNLDVNIDSTGQIQLKNKNVQGTAFLSPQRVGVVDIQNPHLLKDVGDNEFTFDTTVLPNGTTAANYVRNMQPGEAQVSSGVLEGSNVDLTKEMTDLMTSQRGFQMNAKAVSYADQMMGIANSILK</sequence>
<dbReference type="InterPro" id="IPR019776">
    <property type="entry name" value="Flagellar_basal_body_rod_CS"/>
</dbReference>
<reference evidence="6 7" key="1">
    <citation type="submission" date="2023-07" db="EMBL/GenBank/DDBJ databases">
        <title>Genomic Encyclopedia of Type Strains, Phase IV (KMG-IV): sequencing the most valuable type-strain genomes for metagenomic binning, comparative biology and taxonomic classification.</title>
        <authorList>
            <person name="Goeker M."/>
        </authorList>
    </citation>
    <scope>NUCLEOTIDE SEQUENCE [LARGE SCALE GENOMIC DNA]</scope>
    <source>
        <strain evidence="6 7">DSM 27594</strain>
    </source>
</reference>
<keyword evidence="6" id="KW-0966">Cell projection</keyword>
<keyword evidence="6" id="KW-0282">Flagellum</keyword>
<keyword evidence="2" id="KW-0975">Bacterial flagellum</keyword>
<keyword evidence="6" id="KW-0969">Cilium</keyword>
<protein>
    <submittedName>
        <fullName evidence="6">Flagellar basal-body rod protein FlgG</fullName>
    </submittedName>
</protein>
<evidence type="ECO:0000259" key="5">
    <source>
        <dbReference type="Pfam" id="PF22692"/>
    </source>
</evidence>
<dbReference type="Pfam" id="PF06429">
    <property type="entry name" value="Flg_bbr_C"/>
    <property type="match status" value="1"/>
</dbReference>
<dbReference type="SUPFAM" id="SSF117143">
    <property type="entry name" value="Flagellar hook protein flgE"/>
    <property type="match status" value="1"/>
</dbReference>